<evidence type="ECO:0000313" key="2">
    <source>
        <dbReference type="Proteomes" id="UP000743370"/>
    </source>
</evidence>
<accession>A0A8T0K2X2</accession>
<dbReference type="EMBL" id="JABFOF010000007">
    <property type="protein sequence ID" value="KAG2390453.1"/>
    <property type="molecule type" value="Genomic_DNA"/>
</dbReference>
<comment type="caution">
    <text evidence="1">The sequence shown here is derived from an EMBL/GenBank/DDBJ whole genome shotgun (WGS) entry which is preliminary data.</text>
</comment>
<sequence>MTEDRSAPPESELWRIRGWSDIVRGTNLQDVGIFHPIRDYMDLLQPLRGILIGLILDGANTGTGCIGALAWQYSALDQHQYWPLSRTVRLASYMFLWSLDIVFEKESEIMQRMNVRVILRSGEGSSDLEYKWLDINLLSLENFDPRRGYLSRDLTLVLHQIMLDQRQATNSVSSLYFVNQILWEDVMDYQFDPPGLSNRNEHPIAVAYGKLVVRIHLDPPTHLKGLATTDISGDTPAGPLA</sequence>
<evidence type="ECO:0000313" key="1">
    <source>
        <dbReference type="EMBL" id="KAG2390453.1"/>
    </source>
</evidence>
<reference evidence="1 2" key="1">
    <citation type="submission" date="2020-05" db="EMBL/GenBank/DDBJ databases">
        <title>Vigna angularis (adzuki bean) Var. LongXiaoDou No. 4 denovo assembly.</title>
        <authorList>
            <person name="Xiang H."/>
        </authorList>
    </citation>
    <scope>NUCLEOTIDE SEQUENCE [LARGE SCALE GENOMIC DNA]</scope>
    <source>
        <tissue evidence="1">Leaf</tissue>
    </source>
</reference>
<dbReference type="AlphaFoldDB" id="A0A8T0K2X2"/>
<dbReference type="Proteomes" id="UP000743370">
    <property type="component" value="Unassembled WGS sequence"/>
</dbReference>
<gene>
    <name evidence="1" type="ORF">HKW66_Vig0221410</name>
</gene>
<organism evidence="1 2">
    <name type="scientific">Phaseolus angularis</name>
    <name type="common">Azuki bean</name>
    <name type="synonym">Vigna angularis</name>
    <dbReference type="NCBI Taxonomy" id="3914"/>
    <lineage>
        <taxon>Eukaryota</taxon>
        <taxon>Viridiplantae</taxon>
        <taxon>Streptophyta</taxon>
        <taxon>Embryophyta</taxon>
        <taxon>Tracheophyta</taxon>
        <taxon>Spermatophyta</taxon>
        <taxon>Magnoliopsida</taxon>
        <taxon>eudicotyledons</taxon>
        <taxon>Gunneridae</taxon>
        <taxon>Pentapetalae</taxon>
        <taxon>rosids</taxon>
        <taxon>fabids</taxon>
        <taxon>Fabales</taxon>
        <taxon>Fabaceae</taxon>
        <taxon>Papilionoideae</taxon>
        <taxon>50 kb inversion clade</taxon>
        <taxon>NPAAA clade</taxon>
        <taxon>indigoferoid/millettioid clade</taxon>
        <taxon>Phaseoleae</taxon>
        <taxon>Vigna</taxon>
    </lineage>
</organism>
<proteinExistence type="predicted"/>
<protein>
    <submittedName>
        <fullName evidence="1">Uncharacterized protein</fullName>
    </submittedName>
</protein>
<name>A0A8T0K2X2_PHAAN</name>